<gene>
    <name evidence="2" type="ORF">SR933_04175</name>
</gene>
<feature type="transmembrane region" description="Helical" evidence="1">
    <location>
        <begin position="38"/>
        <end position="56"/>
    </location>
</feature>
<name>A0ABZ0T9W2_HALED</name>
<evidence type="ECO:0000313" key="2">
    <source>
        <dbReference type="EMBL" id="WPU48091.1"/>
    </source>
</evidence>
<accession>A0ABZ0T9W2</accession>
<evidence type="ECO:0000313" key="3">
    <source>
        <dbReference type="Proteomes" id="UP001322512"/>
    </source>
</evidence>
<keyword evidence="1" id="KW-1133">Transmembrane helix</keyword>
<keyword evidence="3" id="KW-1185">Reference proteome</keyword>
<dbReference type="RefSeq" id="WP_041601948.1">
    <property type="nucleotide sequence ID" value="NC_014532.2"/>
</dbReference>
<dbReference type="GeneID" id="91011936"/>
<protein>
    <recommendedName>
        <fullName evidence="4">DUF2842 domain-containing protein</fullName>
    </recommendedName>
</protein>
<feature type="transmembrane region" description="Helical" evidence="1">
    <location>
        <begin position="7"/>
        <end position="26"/>
    </location>
</feature>
<dbReference type="Proteomes" id="UP001322512">
    <property type="component" value="Chromosome"/>
</dbReference>
<organism evidence="2 3">
    <name type="scientific">Halomonas elongata (strain ATCC 33173 / DSM 2581 / NBRC 15536 / NCIMB 2198 / 1H9)</name>
    <dbReference type="NCBI Taxonomy" id="768066"/>
    <lineage>
        <taxon>Bacteria</taxon>
        <taxon>Pseudomonadati</taxon>
        <taxon>Pseudomonadota</taxon>
        <taxon>Gammaproteobacteria</taxon>
        <taxon>Oceanospirillales</taxon>
        <taxon>Halomonadaceae</taxon>
        <taxon>Halomonas</taxon>
    </lineage>
</organism>
<keyword evidence="1" id="KW-0472">Membrane</keyword>
<dbReference type="EMBL" id="CP139472">
    <property type="protein sequence ID" value="WPU48091.1"/>
    <property type="molecule type" value="Genomic_DNA"/>
</dbReference>
<keyword evidence="1" id="KW-0812">Transmembrane</keyword>
<reference evidence="2 3" key="1">
    <citation type="submission" date="2023-11" db="EMBL/GenBank/DDBJ databases">
        <title>MicrobeMod: A computational toolkit for identifying prokaryotic methylation and restriction-modification with nanopore sequencing.</title>
        <authorList>
            <person name="Crits-Christoph A."/>
            <person name="Kang S.C."/>
            <person name="Lee H."/>
            <person name="Ostrov N."/>
        </authorList>
    </citation>
    <scope>NUCLEOTIDE SEQUENCE [LARGE SCALE GENOMIC DNA]</scope>
    <source>
        <strain evidence="2 3">ATCC 33173</strain>
    </source>
</reference>
<evidence type="ECO:0000256" key="1">
    <source>
        <dbReference type="SAM" id="Phobius"/>
    </source>
</evidence>
<proteinExistence type="predicted"/>
<evidence type="ECO:0008006" key="4">
    <source>
        <dbReference type="Google" id="ProtNLM"/>
    </source>
</evidence>
<sequence length="65" mass="7401">MKGEPINLVEAYFSAVGLGFLAWAAWQSFTTGLMPVVWALWLFLAPLQAGFVVFFIREFFKGRKQ</sequence>